<dbReference type="Proteomes" id="UP001231941">
    <property type="component" value="Unassembled WGS sequence"/>
</dbReference>
<sequence length="167" mass="17598">MGVFDRTICDCCVCPMQCVMQQLVVNQPDVTISTPVSQVVATINSVENFIADTSVGFFAVCNVTSVSSDVLGGSTTLKPLKKDVKGECKCCEDPATNELVSLGMGALVEIEFVTQVPGDEFDIPLIGNIANIGEGIVILENVTDGNGFTLNTAISTCQITRIDTAQA</sequence>
<dbReference type="RefSeq" id="WP_305992366.1">
    <property type="nucleotide sequence ID" value="NZ_JAVAMP010000005.1"/>
</dbReference>
<keyword evidence="2" id="KW-1185">Reference proteome</keyword>
<accession>A0ABT9J0F8</accession>
<protein>
    <submittedName>
        <fullName evidence="1">Uncharacterized protein</fullName>
    </submittedName>
</protein>
<dbReference type="EMBL" id="JAVAMP010000005">
    <property type="protein sequence ID" value="MDP5275058.1"/>
    <property type="molecule type" value="Genomic_DNA"/>
</dbReference>
<evidence type="ECO:0000313" key="2">
    <source>
        <dbReference type="Proteomes" id="UP001231941"/>
    </source>
</evidence>
<reference evidence="1 2" key="1">
    <citation type="submission" date="2023-08" db="EMBL/GenBank/DDBJ databases">
        <authorList>
            <person name="Park J.-S."/>
        </authorList>
    </citation>
    <scope>NUCLEOTIDE SEQUENCE [LARGE SCALE GENOMIC DNA]</scope>
    <source>
        <strain evidence="1 2">2205SS18-9</strain>
    </source>
</reference>
<gene>
    <name evidence="1" type="ORF">Q5Y73_13135</name>
</gene>
<evidence type="ECO:0000313" key="1">
    <source>
        <dbReference type="EMBL" id="MDP5275058.1"/>
    </source>
</evidence>
<organism evidence="1 2">
    <name type="scientific">Chengkuizengella axinellae</name>
    <dbReference type="NCBI Taxonomy" id="3064388"/>
    <lineage>
        <taxon>Bacteria</taxon>
        <taxon>Bacillati</taxon>
        <taxon>Bacillota</taxon>
        <taxon>Bacilli</taxon>
        <taxon>Bacillales</taxon>
        <taxon>Paenibacillaceae</taxon>
        <taxon>Chengkuizengella</taxon>
    </lineage>
</organism>
<name>A0ABT9J0F8_9BACL</name>
<comment type="caution">
    <text evidence="1">The sequence shown here is derived from an EMBL/GenBank/DDBJ whole genome shotgun (WGS) entry which is preliminary data.</text>
</comment>
<proteinExistence type="predicted"/>